<feature type="compositionally biased region" description="Polar residues" evidence="1">
    <location>
        <begin position="98"/>
        <end position="109"/>
    </location>
</feature>
<accession>A0A8I2YJH9</accession>
<reference evidence="2" key="1">
    <citation type="submission" date="2021-03" db="EMBL/GenBank/DDBJ databases">
        <title>Evolutionary innovations through gain and loss of genes in the ectomycorrhizal Boletales.</title>
        <authorList>
            <person name="Wu G."/>
            <person name="Miyauchi S."/>
            <person name="Morin E."/>
            <person name="Yang Z.-L."/>
            <person name="Xu J."/>
            <person name="Martin F.M."/>
        </authorList>
    </citation>
    <scope>NUCLEOTIDE SEQUENCE</scope>
    <source>
        <strain evidence="2">BR01</strain>
    </source>
</reference>
<dbReference type="AlphaFoldDB" id="A0A8I2YJH9"/>
<sequence>MKREPEEPIGGRPKRTAAPSAKLRDSDNAATPELCFHQQAQHVPDCTTSTPPSNSSRSPSPMLPTRKHKNASKSITLSSDEEETTSERPSRLDKVRTNAATNHGTASTVNIDNHKSSTLFFILAAGVRFVKPAPTSSIPHDKIGVDGLLKDVKVLPIDGPTTVPHKNCTRDVDQFFTPVYNSDNGKKMCTCKKCL</sequence>
<name>A0A8I2YJH9_9AGAM</name>
<keyword evidence="3" id="KW-1185">Reference proteome</keyword>
<evidence type="ECO:0000313" key="2">
    <source>
        <dbReference type="EMBL" id="KAG6372797.1"/>
    </source>
</evidence>
<dbReference type="Proteomes" id="UP000683000">
    <property type="component" value="Unassembled WGS sequence"/>
</dbReference>
<organism evidence="2 3">
    <name type="scientific">Boletus reticuloceps</name>
    <dbReference type="NCBI Taxonomy" id="495285"/>
    <lineage>
        <taxon>Eukaryota</taxon>
        <taxon>Fungi</taxon>
        <taxon>Dikarya</taxon>
        <taxon>Basidiomycota</taxon>
        <taxon>Agaricomycotina</taxon>
        <taxon>Agaricomycetes</taxon>
        <taxon>Agaricomycetidae</taxon>
        <taxon>Boletales</taxon>
        <taxon>Boletineae</taxon>
        <taxon>Boletaceae</taxon>
        <taxon>Boletoideae</taxon>
        <taxon>Boletus</taxon>
    </lineage>
</organism>
<feature type="compositionally biased region" description="Low complexity" evidence="1">
    <location>
        <begin position="44"/>
        <end position="64"/>
    </location>
</feature>
<protein>
    <submittedName>
        <fullName evidence="2">Uncharacterized protein</fullName>
    </submittedName>
</protein>
<proteinExistence type="predicted"/>
<evidence type="ECO:0000256" key="1">
    <source>
        <dbReference type="SAM" id="MobiDB-lite"/>
    </source>
</evidence>
<evidence type="ECO:0000313" key="3">
    <source>
        <dbReference type="Proteomes" id="UP000683000"/>
    </source>
</evidence>
<feature type="region of interest" description="Disordered" evidence="1">
    <location>
        <begin position="1"/>
        <end position="109"/>
    </location>
</feature>
<dbReference type="EMBL" id="JAGFBS010000025">
    <property type="protein sequence ID" value="KAG6372797.1"/>
    <property type="molecule type" value="Genomic_DNA"/>
</dbReference>
<feature type="compositionally biased region" description="Basic and acidic residues" evidence="1">
    <location>
        <begin position="85"/>
        <end position="96"/>
    </location>
</feature>
<comment type="caution">
    <text evidence="2">The sequence shown here is derived from an EMBL/GenBank/DDBJ whole genome shotgun (WGS) entry which is preliminary data.</text>
</comment>
<gene>
    <name evidence="2" type="ORF">JVT61DRAFT_7202</name>
</gene>